<evidence type="ECO:0000313" key="1">
    <source>
        <dbReference type="EMBL" id="KAJ0052965.1"/>
    </source>
</evidence>
<organism evidence="1 2">
    <name type="scientific">Pistacia integerrima</name>
    <dbReference type="NCBI Taxonomy" id="434235"/>
    <lineage>
        <taxon>Eukaryota</taxon>
        <taxon>Viridiplantae</taxon>
        <taxon>Streptophyta</taxon>
        <taxon>Embryophyta</taxon>
        <taxon>Tracheophyta</taxon>
        <taxon>Spermatophyta</taxon>
        <taxon>Magnoliopsida</taxon>
        <taxon>eudicotyledons</taxon>
        <taxon>Gunneridae</taxon>
        <taxon>Pentapetalae</taxon>
        <taxon>rosids</taxon>
        <taxon>malvids</taxon>
        <taxon>Sapindales</taxon>
        <taxon>Anacardiaceae</taxon>
        <taxon>Pistacia</taxon>
    </lineage>
</organism>
<evidence type="ECO:0000313" key="2">
    <source>
        <dbReference type="Proteomes" id="UP001163603"/>
    </source>
</evidence>
<keyword evidence="2" id="KW-1185">Reference proteome</keyword>
<proteinExistence type="predicted"/>
<comment type="caution">
    <text evidence="1">The sequence shown here is derived from an EMBL/GenBank/DDBJ whole genome shotgun (WGS) entry which is preliminary data.</text>
</comment>
<gene>
    <name evidence="1" type="ORF">Pint_02101</name>
</gene>
<accession>A0ACC0ZIM7</accession>
<protein>
    <submittedName>
        <fullName evidence="1">Uncharacterized protein</fullName>
    </submittedName>
</protein>
<name>A0ACC0ZIM7_9ROSI</name>
<dbReference type="Proteomes" id="UP001163603">
    <property type="component" value="Chromosome 1"/>
</dbReference>
<reference evidence="2" key="1">
    <citation type="journal article" date="2023" name="G3 (Bethesda)">
        <title>Genome assembly and association tests identify interacting loci associated with vigor, precocity, and sex in interspecific pistachio rootstocks.</title>
        <authorList>
            <person name="Palmer W."/>
            <person name="Jacygrad E."/>
            <person name="Sagayaradj S."/>
            <person name="Cavanaugh K."/>
            <person name="Han R."/>
            <person name="Bertier L."/>
            <person name="Beede B."/>
            <person name="Kafkas S."/>
            <person name="Golino D."/>
            <person name="Preece J."/>
            <person name="Michelmore R."/>
        </authorList>
    </citation>
    <scope>NUCLEOTIDE SEQUENCE [LARGE SCALE GENOMIC DNA]</scope>
</reference>
<dbReference type="EMBL" id="CM047736">
    <property type="protein sequence ID" value="KAJ0052965.1"/>
    <property type="molecule type" value="Genomic_DNA"/>
</dbReference>
<sequence>MSKKKTLSTMSLKDFHGGSIPSDLPLPSAPGLVVSSGSERNMSTNWGNNLVKSDLRPRPKSSGTARNFGEKASFLSHPAPIGQNFDEDERKPMNSAVAPNRAIRDDSVRNMPSIQHEMKLDYVSSVRISDRSVSSPSSVTNSSPLRVGGGNHFTVNPPTPISNSGQGINNLNFPSTNNDLGVNNSQPNAWGVRKELMAVEEIVKPSVLNGPDALSKIAQASALEKVSSGMWQSKKPGQLLPHLLNSSDNNNNVSGVVDIISERAKNGTSQGSQVVTGQIVEDGTKGGLRELPKTYIQEVRTGATSGESLLSAAPPLEKSDRPKLKLLPRSGPLDASAYNYRQGYQQPTLTSKVESFNEPYRNSDSPKPGSTVADGGSLMIERPKLNLKPRSQPLDQSDERFEKERKIVFGGARPRELVLKERGIDETASGNLDLGPALNRVDSLRNEATSERLISSTQRNPNTENHVHEKRTERNLDRKEQQTGRERNDNQGRNRRIESRWGSRDTDQQQRDLKPGPETWRKTVEEPKLSSDDASGINHGKVVSALDLAQAFSKSVSDPKTHEGHSTQRGLPGHNNQTPFSRLTDTRELKSAPTARHHISGY</sequence>